<dbReference type="InterPro" id="IPR050739">
    <property type="entry name" value="MFP"/>
</dbReference>
<comment type="caution">
    <text evidence="14">The sequence shown here is derived from an EMBL/GenBank/DDBJ whole genome shotgun (WGS) entry which is preliminary data.</text>
</comment>
<evidence type="ECO:0000259" key="12">
    <source>
        <dbReference type="Pfam" id="PF25917"/>
    </source>
</evidence>
<evidence type="ECO:0000259" key="13">
    <source>
        <dbReference type="Pfam" id="PF26002"/>
    </source>
</evidence>
<keyword evidence="4 9" id="KW-1003">Cell membrane</keyword>
<reference evidence="14" key="2">
    <citation type="submission" date="2021-08" db="EMBL/GenBank/DDBJ databases">
        <authorList>
            <person name="Tani A."/>
            <person name="Ola A."/>
            <person name="Ogura Y."/>
            <person name="Katsura K."/>
            <person name="Hayashi T."/>
        </authorList>
    </citation>
    <scope>NUCLEOTIDE SEQUENCE</scope>
    <source>
        <strain evidence="14">KCTC 52305</strain>
    </source>
</reference>
<evidence type="ECO:0000256" key="3">
    <source>
        <dbReference type="ARBA" id="ARBA00022448"/>
    </source>
</evidence>
<organism evidence="14 15">
    <name type="scientific">Methylobacterium crusticola</name>
    <dbReference type="NCBI Taxonomy" id="1697972"/>
    <lineage>
        <taxon>Bacteria</taxon>
        <taxon>Pseudomonadati</taxon>
        <taxon>Pseudomonadota</taxon>
        <taxon>Alphaproteobacteria</taxon>
        <taxon>Hyphomicrobiales</taxon>
        <taxon>Methylobacteriaceae</taxon>
        <taxon>Methylobacterium</taxon>
    </lineage>
</organism>
<accession>A0ABQ4R5P6</accession>
<evidence type="ECO:0000313" key="15">
    <source>
        <dbReference type="Proteomes" id="UP001055167"/>
    </source>
</evidence>
<evidence type="ECO:0000256" key="5">
    <source>
        <dbReference type="ARBA" id="ARBA00022519"/>
    </source>
</evidence>
<dbReference type="InterPro" id="IPR006144">
    <property type="entry name" value="Secretion_HlyD_CS"/>
</dbReference>
<proteinExistence type="inferred from homology"/>
<sequence>MSQAPDTQPAAPVPAKPVPAKPGLPARAPRAGLPGAAASRALSPRAFTERVRRIADDREDQEFLPAHLEILDTPASPYAVLFTWTICLMFAGALLWSCLARLDIHAVASGRIQPSGRSKVVQPYDTGKVQAVLVENGTRVKAGDLLVAMEPTEADADLAARSGDLAALEAQIARRRATIAALEANTPKLRPVFPPDIPPAVQAREEAAMAAEISQYVTTREAFQAQLAEKEATQQRFAASIEARERLRAVLKERADMRETLVAKAAGTRAAVIDAVQQVEQVAADLAYDRGQLIEARAGARSLERRIEQLTSETVARQHQSLTEAAQKRDALRQDVVKAQLKQARMALTAPIAGTVQQLAVTTLGQVVTAGQPLMIVVPSDGPIEVEAQVQNKDIGFVIPGQEAVVKIDAFPFTRYGTIEGTVLRVSRDAVDDRDASGSSDALSVARGQGLSPVSGMPRTQNLIFPVTIALSRSSIAADGQTVALTPGMTATVEIRTGSRRVIDYVLSPVRETTATAGHER</sequence>
<keyword evidence="8" id="KW-0472">Membrane</keyword>
<feature type="region of interest" description="Disordered" evidence="11">
    <location>
        <begin position="1"/>
        <end position="40"/>
    </location>
</feature>
<dbReference type="InterPro" id="IPR058625">
    <property type="entry name" value="MdtA-like_BSH"/>
</dbReference>
<comment type="subcellular location">
    <subcellularLocation>
        <location evidence="1 9">Cell inner membrane</location>
        <topology evidence="1 9">Single-pass membrane protein</topology>
    </subcellularLocation>
</comment>
<dbReference type="PANTHER" id="PTHR30386:SF27">
    <property type="entry name" value="MEMBRANE FUSION PROTEIN (MFP) FAMILY PROTEIN"/>
    <property type="match status" value="1"/>
</dbReference>
<protein>
    <recommendedName>
        <fullName evidence="9">Membrane fusion protein (MFP) family protein</fullName>
    </recommendedName>
</protein>
<feature type="domain" description="AprE-like beta-barrel" evidence="13">
    <location>
        <begin position="385"/>
        <end position="435"/>
    </location>
</feature>
<dbReference type="InterPro" id="IPR058982">
    <property type="entry name" value="Beta-barrel_AprE"/>
</dbReference>
<evidence type="ECO:0000313" key="14">
    <source>
        <dbReference type="EMBL" id="GJD52131.1"/>
    </source>
</evidence>
<dbReference type="NCBIfam" id="TIGR01843">
    <property type="entry name" value="type_I_hlyD"/>
    <property type="match status" value="1"/>
</dbReference>
<feature type="compositionally biased region" description="Pro residues" evidence="11">
    <location>
        <begin position="11"/>
        <end position="22"/>
    </location>
</feature>
<evidence type="ECO:0000256" key="1">
    <source>
        <dbReference type="ARBA" id="ARBA00004377"/>
    </source>
</evidence>
<dbReference type="Pfam" id="PF26002">
    <property type="entry name" value="Beta-barrel_AprE"/>
    <property type="match status" value="1"/>
</dbReference>
<feature type="domain" description="Multidrug resistance protein MdtA-like barrel-sandwich hybrid" evidence="12">
    <location>
        <begin position="122"/>
        <end position="378"/>
    </location>
</feature>
<dbReference type="Gene3D" id="2.40.30.170">
    <property type="match status" value="1"/>
</dbReference>
<dbReference type="PRINTS" id="PR01490">
    <property type="entry name" value="RTXTOXIND"/>
</dbReference>
<evidence type="ECO:0000256" key="8">
    <source>
        <dbReference type="ARBA" id="ARBA00023136"/>
    </source>
</evidence>
<comment type="similarity">
    <text evidence="2 9">Belongs to the membrane fusion protein (MFP) (TC 8.A.1) family.</text>
</comment>
<dbReference type="SUPFAM" id="SSF111369">
    <property type="entry name" value="HlyD-like secretion proteins"/>
    <property type="match status" value="1"/>
</dbReference>
<feature type="compositionally biased region" description="Low complexity" evidence="11">
    <location>
        <begin position="23"/>
        <end position="40"/>
    </location>
</feature>
<gene>
    <name evidence="14" type="primary">hlyD_2</name>
    <name evidence="14" type="ORF">OPKNFCMD_4893</name>
</gene>
<dbReference type="PROSITE" id="PS00543">
    <property type="entry name" value="HLYD_FAMILY"/>
    <property type="match status" value="1"/>
</dbReference>
<feature type="coiled-coil region" evidence="10">
    <location>
        <begin position="293"/>
        <end position="342"/>
    </location>
</feature>
<evidence type="ECO:0000256" key="9">
    <source>
        <dbReference type="RuleBase" id="RU365093"/>
    </source>
</evidence>
<reference evidence="14" key="1">
    <citation type="journal article" date="2021" name="Front. Microbiol.">
        <title>Comprehensive Comparative Genomics and Phenotyping of Methylobacterium Species.</title>
        <authorList>
            <person name="Alessa O."/>
            <person name="Ogura Y."/>
            <person name="Fujitani Y."/>
            <person name="Takami H."/>
            <person name="Hayashi T."/>
            <person name="Sahin N."/>
            <person name="Tani A."/>
        </authorList>
    </citation>
    <scope>NUCLEOTIDE SEQUENCE</scope>
    <source>
        <strain evidence="14">KCTC 52305</strain>
    </source>
</reference>
<evidence type="ECO:0000256" key="10">
    <source>
        <dbReference type="SAM" id="Coils"/>
    </source>
</evidence>
<keyword evidence="15" id="KW-1185">Reference proteome</keyword>
<dbReference type="Proteomes" id="UP001055167">
    <property type="component" value="Unassembled WGS sequence"/>
</dbReference>
<evidence type="ECO:0000256" key="2">
    <source>
        <dbReference type="ARBA" id="ARBA00009477"/>
    </source>
</evidence>
<keyword evidence="3 9" id="KW-0813">Transport</keyword>
<keyword evidence="5 9" id="KW-0997">Cell inner membrane</keyword>
<evidence type="ECO:0000256" key="4">
    <source>
        <dbReference type="ARBA" id="ARBA00022475"/>
    </source>
</evidence>
<name>A0ABQ4R5P6_9HYPH</name>
<evidence type="ECO:0000256" key="7">
    <source>
        <dbReference type="ARBA" id="ARBA00022989"/>
    </source>
</evidence>
<dbReference type="RefSeq" id="WP_238313893.1">
    <property type="nucleotide sequence ID" value="NZ_BPQH01000017.1"/>
</dbReference>
<keyword evidence="10" id="KW-0175">Coiled coil</keyword>
<dbReference type="Gene3D" id="2.40.50.100">
    <property type="match status" value="1"/>
</dbReference>
<keyword evidence="6" id="KW-0812">Transmembrane</keyword>
<dbReference type="Pfam" id="PF25917">
    <property type="entry name" value="BSH_RND"/>
    <property type="match status" value="1"/>
</dbReference>
<dbReference type="EMBL" id="BPQH01000017">
    <property type="protein sequence ID" value="GJD52131.1"/>
    <property type="molecule type" value="Genomic_DNA"/>
</dbReference>
<dbReference type="PANTHER" id="PTHR30386">
    <property type="entry name" value="MEMBRANE FUSION SUBUNIT OF EMRAB-TOLC MULTIDRUG EFFLUX PUMP"/>
    <property type="match status" value="1"/>
</dbReference>
<evidence type="ECO:0000256" key="6">
    <source>
        <dbReference type="ARBA" id="ARBA00022692"/>
    </source>
</evidence>
<evidence type="ECO:0000256" key="11">
    <source>
        <dbReference type="SAM" id="MobiDB-lite"/>
    </source>
</evidence>
<keyword evidence="7" id="KW-1133">Transmembrane helix</keyword>
<dbReference type="InterPro" id="IPR010129">
    <property type="entry name" value="T1SS_HlyD"/>
</dbReference>